<dbReference type="SUPFAM" id="SSF47240">
    <property type="entry name" value="Ferritin-like"/>
    <property type="match status" value="1"/>
</dbReference>
<sequence>MSAIEAGSELHKDLFCRQFIDTHQVFDPETLPWPDLTEEELARLRTIPFWQEVYHTERRAGAIVAAFTPRIDDPVVREAVALQGVEEARHARLIRVMIDRYGIDAAEQPIETFPDDLETAFIDFGFGECLDAFLGFGAFKNARQSHFLPEKLFEIFDILMFEETRHIVFFINYMAWRERRRGLGAVRRALKSTRFYGRALGRLLAMVRRGQQPNDGRDFAVTQANVFLDDFSFQQFVEDCYRENARRMKEFDPDLMQPRLLPAMADLALRGMRLWDRRRPHLRAAAQK</sequence>
<name>A0A7Y7IUJ6_9PROT</name>
<evidence type="ECO:0000313" key="1">
    <source>
        <dbReference type="EMBL" id="NVN10611.1"/>
    </source>
</evidence>
<dbReference type="AlphaFoldDB" id="A0A7Y7IUJ6"/>
<dbReference type="EMBL" id="JABXXP010000056">
    <property type="protein sequence ID" value="NVN10611.1"/>
    <property type="molecule type" value="Genomic_DNA"/>
</dbReference>
<keyword evidence="4" id="KW-1185">Reference proteome</keyword>
<dbReference type="Proteomes" id="UP001449795">
    <property type="component" value="Chromosome"/>
</dbReference>
<protein>
    <recommendedName>
        <fullName evidence="5">Ferritin-like domain-containing protein</fullName>
    </recommendedName>
</protein>
<evidence type="ECO:0000313" key="4">
    <source>
        <dbReference type="Proteomes" id="UP001449795"/>
    </source>
</evidence>
<dbReference type="EMBL" id="CP152276">
    <property type="protein sequence ID" value="XAE42007.1"/>
    <property type="molecule type" value="Genomic_DNA"/>
</dbReference>
<evidence type="ECO:0000313" key="3">
    <source>
        <dbReference type="Proteomes" id="UP000534870"/>
    </source>
</evidence>
<accession>A0A7Y7IUJ6</accession>
<organism evidence="1 3">
    <name type="scientific">Nguyenibacter vanlangensis</name>
    <dbReference type="NCBI Taxonomy" id="1216886"/>
    <lineage>
        <taxon>Bacteria</taxon>
        <taxon>Pseudomonadati</taxon>
        <taxon>Pseudomonadota</taxon>
        <taxon>Alphaproteobacteria</taxon>
        <taxon>Acetobacterales</taxon>
        <taxon>Acetobacteraceae</taxon>
        <taxon>Nguyenibacter</taxon>
    </lineage>
</organism>
<evidence type="ECO:0000313" key="2">
    <source>
        <dbReference type="EMBL" id="XAE42007.1"/>
    </source>
</evidence>
<reference evidence="1 3" key="1">
    <citation type="submission" date="2020-06" db="EMBL/GenBank/DDBJ databases">
        <title>Description of novel acetic acid bacteria.</title>
        <authorList>
            <person name="Sombolestani A."/>
        </authorList>
    </citation>
    <scope>NUCLEOTIDE SEQUENCE [LARGE SCALE GENOMIC DNA]</scope>
    <source>
        <strain evidence="1 3">LMG 31431</strain>
    </source>
</reference>
<evidence type="ECO:0008006" key="5">
    <source>
        <dbReference type="Google" id="ProtNLM"/>
    </source>
</evidence>
<dbReference type="RefSeq" id="WP_176639378.1">
    <property type="nucleotide sequence ID" value="NZ_CP152276.1"/>
</dbReference>
<proteinExistence type="predicted"/>
<dbReference type="InterPro" id="IPR009078">
    <property type="entry name" value="Ferritin-like_SF"/>
</dbReference>
<dbReference type="Proteomes" id="UP000534870">
    <property type="component" value="Unassembled WGS sequence"/>
</dbReference>
<gene>
    <name evidence="2" type="ORF">AAC691_17295</name>
    <name evidence="1" type="ORF">HUK84_05525</name>
</gene>
<reference evidence="2 4" key="2">
    <citation type="submission" date="2024-04" db="EMBL/GenBank/DDBJ databases">
        <title>Complete genome sequence of Nguyenibacter vanlangesis HBCM-1154, a strain capable of nitrogen fixation, IAA production, and phosphorus solubilization isolated from sugarcane soil.</title>
        <authorList>
            <person name="MY HANH P."/>
        </authorList>
    </citation>
    <scope>NUCLEOTIDE SEQUENCE [LARGE SCALE GENOMIC DNA]</scope>
    <source>
        <strain evidence="2 4">HBCM 1154</strain>
    </source>
</reference>